<evidence type="ECO:0000313" key="2">
    <source>
        <dbReference type="Proteomes" id="UP000256913"/>
    </source>
</evidence>
<dbReference type="Proteomes" id="UP000256913">
    <property type="component" value="Unassembled WGS sequence"/>
</dbReference>
<proteinExistence type="predicted"/>
<protein>
    <submittedName>
        <fullName evidence="1">Uncharacterized protein</fullName>
    </submittedName>
</protein>
<sequence length="247" mass="27243">MATVVTADEGPFTYVGVAAYGGFIELASEISAAQYLSFARADYASGLEQGLVNALGNAKRSFHLMIDTVLHNYGLLACNKRLSFAAKLQLLDSCDLISLRILRKLNVERNIMEHEYRLPPSEVVSDAIDVCQLLHLAIDRLCEIVPLDATVGMRDSGIHAVFHLDQTAGRITVTELLSPNLMKSRDGQSDYVMPLVSAGELRASQGTLAREPLIDLPLKSRTVNEWLPYLRAVRECGAFLSSRWHGR</sequence>
<dbReference type="OrthoDB" id="7061404at2"/>
<keyword evidence="2" id="KW-1185">Reference proteome</keyword>
<reference evidence="1 2" key="1">
    <citation type="submission" date="2018-08" db="EMBL/GenBank/DDBJ databases">
        <title>Sequencing the genomes of 1000 actinobacteria strains.</title>
        <authorList>
            <person name="Klenk H.-P."/>
        </authorList>
    </citation>
    <scope>NUCLEOTIDE SEQUENCE [LARGE SCALE GENOMIC DNA]</scope>
    <source>
        <strain evidence="1 2">DSM 44099</strain>
    </source>
</reference>
<comment type="caution">
    <text evidence="1">The sequence shown here is derived from an EMBL/GenBank/DDBJ whole genome shotgun (WGS) entry which is preliminary data.</text>
</comment>
<dbReference type="RefSeq" id="WP_116074699.1">
    <property type="nucleotide sequence ID" value="NZ_BONB01000069.1"/>
</dbReference>
<name>A0A3D9ZYG3_9ACTN</name>
<gene>
    <name evidence="1" type="ORF">DFJ67_8121</name>
</gene>
<accession>A0A3D9ZYG3</accession>
<organism evidence="1 2">
    <name type="scientific">Asanoa ferruginea</name>
    <dbReference type="NCBI Taxonomy" id="53367"/>
    <lineage>
        <taxon>Bacteria</taxon>
        <taxon>Bacillati</taxon>
        <taxon>Actinomycetota</taxon>
        <taxon>Actinomycetes</taxon>
        <taxon>Micromonosporales</taxon>
        <taxon>Micromonosporaceae</taxon>
        <taxon>Asanoa</taxon>
    </lineage>
</organism>
<dbReference type="AlphaFoldDB" id="A0A3D9ZYG3"/>
<dbReference type="EMBL" id="QUMQ01000001">
    <property type="protein sequence ID" value="REG02030.1"/>
    <property type="molecule type" value="Genomic_DNA"/>
</dbReference>
<evidence type="ECO:0000313" key="1">
    <source>
        <dbReference type="EMBL" id="REG02030.1"/>
    </source>
</evidence>